<dbReference type="Pfam" id="PF00520">
    <property type="entry name" value="Ion_trans"/>
    <property type="match status" value="1"/>
</dbReference>
<feature type="transmembrane region" description="Helical" evidence="5">
    <location>
        <begin position="313"/>
        <end position="333"/>
    </location>
</feature>
<feature type="transmembrane region" description="Helical" evidence="5">
    <location>
        <begin position="287"/>
        <end position="307"/>
    </location>
</feature>
<evidence type="ECO:0000259" key="6">
    <source>
        <dbReference type="Pfam" id="PF00520"/>
    </source>
</evidence>
<accession>A0ABV3TAJ4</accession>
<dbReference type="Gene3D" id="1.20.120.350">
    <property type="entry name" value="Voltage-gated potassium channels. Chain C"/>
    <property type="match status" value="1"/>
</dbReference>
<dbReference type="InterPro" id="IPR027359">
    <property type="entry name" value="Volt_channel_dom_sf"/>
</dbReference>
<dbReference type="EMBL" id="JBAKFM010000001">
    <property type="protein sequence ID" value="MEX0468130.1"/>
    <property type="molecule type" value="Genomic_DNA"/>
</dbReference>
<feature type="domain" description="Ion transport" evidence="6">
    <location>
        <begin position="20"/>
        <end position="132"/>
    </location>
</feature>
<keyword evidence="3 5" id="KW-1133">Transmembrane helix</keyword>
<feature type="transmembrane region" description="Helical" evidence="5">
    <location>
        <begin position="167"/>
        <end position="189"/>
    </location>
</feature>
<evidence type="ECO:0000256" key="5">
    <source>
        <dbReference type="SAM" id="Phobius"/>
    </source>
</evidence>
<name>A0ABV3TAJ4_9GAMM</name>
<dbReference type="Proteomes" id="UP001556709">
    <property type="component" value="Unassembled WGS sequence"/>
</dbReference>
<protein>
    <submittedName>
        <fullName evidence="7">Ion transporter</fullName>
    </submittedName>
</protein>
<dbReference type="InterPro" id="IPR005821">
    <property type="entry name" value="Ion_trans_dom"/>
</dbReference>
<keyword evidence="2 5" id="KW-0812">Transmembrane</keyword>
<evidence type="ECO:0000256" key="2">
    <source>
        <dbReference type="ARBA" id="ARBA00022692"/>
    </source>
</evidence>
<proteinExistence type="predicted"/>
<sequence>MARRWLDHALFEPRTRGQWIVYWLIIAAILSTTVELAVLSQYSDTYADNQWFFRASNVFLITFFTLELLLRLICRPRPREYLFTWQGIIDLVVLIPAWASLIFPISLVSLLWVRVLRLLRLVKAAALLKHAKRGNREHLAVLSRLAPLFASAIALKTGMLFLEGIGYWPRITGLETIITVVGFAIGILLSSRLATVHSRIYGFDQAIQSLTGSVEAARAYADSRLLLKWLKEIHEIIVSGGEDQGFSHWNKELREEAGGVIPAPIYNAMQRDALYVLHRVRTRTPRVYTTLLVRLSGIYIFVLMATMPGVTGLIATILAIYAIGGMSIIVNAMDKPYEVSEDSFVNADLSGLERYLREEGGYSLQELSHHHAG</sequence>
<reference evidence="7 8" key="1">
    <citation type="submission" date="2024-02" db="EMBL/GenBank/DDBJ databases">
        <title>New especies of Spiribacter isolated from saline water.</title>
        <authorList>
            <person name="Leon M.J."/>
            <person name="De La Haba R."/>
            <person name="Sanchez-Porro C."/>
            <person name="Ventosa A."/>
        </authorList>
    </citation>
    <scope>NUCLEOTIDE SEQUENCE [LARGE SCALE GENOMIC DNA]</scope>
    <source>
        <strain evidence="8">ag22IC6-390</strain>
    </source>
</reference>
<keyword evidence="4 5" id="KW-0472">Membrane</keyword>
<comment type="subcellular location">
    <subcellularLocation>
        <location evidence="1">Membrane</location>
        <topology evidence="1">Multi-pass membrane protein</topology>
    </subcellularLocation>
</comment>
<feature type="transmembrane region" description="Helical" evidence="5">
    <location>
        <begin position="93"/>
        <end position="113"/>
    </location>
</feature>
<evidence type="ECO:0000256" key="4">
    <source>
        <dbReference type="ARBA" id="ARBA00023136"/>
    </source>
</evidence>
<keyword evidence="8" id="KW-1185">Reference proteome</keyword>
<evidence type="ECO:0000313" key="8">
    <source>
        <dbReference type="Proteomes" id="UP001556709"/>
    </source>
</evidence>
<evidence type="ECO:0000313" key="7">
    <source>
        <dbReference type="EMBL" id="MEX0468130.1"/>
    </source>
</evidence>
<organism evidence="7 8">
    <name type="scientific">Spiribacter pallidus</name>
    <dbReference type="NCBI Taxonomy" id="1987936"/>
    <lineage>
        <taxon>Bacteria</taxon>
        <taxon>Pseudomonadati</taxon>
        <taxon>Pseudomonadota</taxon>
        <taxon>Gammaproteobacteria</taxon>
        <taxon>Chromatiales</taxon>
        <taxon>Ectothiorhodospiraceae</taxon>
        <taxon>Spiribacter</taxon>
    </lineage>
</organism>
<dbReference type="RefSeq" id="WP_367958366.1">
    <property type="nucleotide sequence ID" value="NZ_JBAKFK010000001.1"/>
</dbReference>
<feature type="transmembrane region" description="Helical" evidence="5">
    <location>
        <begin position="20"/>
        <end position="39"/>
    </location>
</feature>
<gene>
    <name evidence="7" type="ORF">V6X73_00040</name>
</gene>
<evidence type="ECO:0000256" key="3">
    <source>
        <dbReference type="ARBA" id="ARBA00022989"/>
    </source>
</evidence>
<dbReference type="SUPFAM" id="SSF81324">
    <property type="entry name" value="Voltage-gated potassium channels"/>
    <property type="match status" value="1"/>
</dbReference>
<feature type="transmembrane region" description="Helical" evidence="5">
    <location>
        <begin position="51"/>
        <end position="73"/>
    </location>
</feature>
<evidence type="ECO:0000256" key="1">
    <source>
        <dbReference type="ARBA" id="ARBA00004141"/>
    </source>
</evidence>
<comment type="caution">
    <text evidence="7">The sequence shown here is derived from an EMBL/GenBank/DDBJ whole genome shotgun (WGS) entry which is preliminary data.</text>
</comment>